<name>A0ABY1S311_9GAMM</name>
<comment type="caution">
    <text evidence="1">The sequence shown here is derived from an EMBL/GenBank/DDBJ whole genome shotgun (WGS) entry which is preliminary data.</text>
</comment>
<dbReference type="PANTHER" id="PTHR36154:SF1">
    <property type="entry name" value="DNA-BINDING TRANSCRIPTIONAL ACTIVATOR ALPA"/>
    <property type="match status" value="1"/>
</dbReference>
<protein>
    <submittedName>
        <fullName evidence="1">Transcriptional regulator, AlpA family</fullName>
    </submittedName>
</protein>
<dbReference type="Pfam" id="PF05930">
    <property type="entry name" value="Phage_AlpA"/>
    <property type="match status" value="1"/>
</dbReference>
<dbReference type="RefSeq" id="WP_239040882.1">
    <property type="nucleotide sequence ID" value="NZ_BAAAEY010000014.1"/>
</dbReference>
<dbReference type="Gene3D" id="1.10.238.160">
    <property type="match status" value="1"/>
</dbReference>
<evidence type="ECO:0000313" key="2">
    <source>
        <dbReference type="Proteomes" id="UP001159257"/>
    </source>
</evidence>
<accession>A0ABY1S311</accession>
<evidence type="ECO:0000313" key="1">
    <source>
        <dbReference type="EMBL" id="SMR77648.1"/>
    </source>
</evidence>
<sequence>MHSMVNVIEDAVRSQTTTRLIRIKEVCNLTGISRSHIYLLASKGMFPKSVDLIPGGAAKAWVEQEVHDWINQRIAARNEEV</sequence>
<proteinExistence type="predicted"/>
<gene>
    <name evidence="1" type="ORF">SAMN04487964_11566</name>
</gene>
<dbReference type="PANTHER" id="PTHR36154">
    <property type="entry name" value="DNA-BINDING TRANSCRIPTIONAL ACTIVATOR ALPA"/>
    <property type="match status" value="1"/>
</dbReference>
<dbReference type="InterPro" id="IPR052931">
    <property type="entry name" value="Prophage_regulatory_activator"/>
</dbReference>
<dbReference type="EMBL" id="FXWV01000015">
    <property type="protein sequence ID" value="SMR77648.1"/>
    <property type="molecule type" value="Genomic_DNA"/>
</dbReference>
<dbReference type="InterPro" id="IPR010260">
    <property type="entry name" value="AlpA"/>
</dbReference>
<reference evidence="1 2" key="1">
    <citation type="submission" date="2017-05" db="EMBL/GenBank/DDBJ databases">
        <authorList>
            <person name="Varghese N."/>
            <person name="Submissions S."/>
        </authorList>
    </citation>
    <scope>NUCLEOTIDE SEQUENCE [LARGE SCALE GENOMIC DNA]</scope>
    <source>
        <strain evidence="1 2">CGMCC 1.7287</strain>
    </source>
</reference>
<dbReference type="Proteomes" id="UP001159257">
    <property type="component" value="Unassembled WGS sequence"/>
</dbReference>
<organism evidence="1 2">
    <name type="scientific">Marinobacterium sediminicola</name>
    <dbReference type="NCBI Taxonomy" id="518898"/>
    <lineage>
        <taxon>Bacteria</taxon>
        <taxon>Pseudomonadati</taxon>
        <taxon>Pseudomonadota</taxon>
        <taxon>Gammaproteobacteria</taxon>
        <taxon>Oceanospirillales</taxon>
        <taxon>Oceanospirillaceae</taxon>
        <taxon>Marinobacterium</taxon>
    </lineage>
</organism>
<keyword evidence="2" id="KW-1185">Reference proteome</keyword>